<evidence type="ECO:0000256" key="1">
    <source>
        <dbReference type="SAM" id="SignalP"/>
    </source>
</evidence>
<keyword evidence="1" id="KW-0732">Signal</keyword>
<evidence type="ECO:0000313" key="2">
    <source>
        <dbReference type="EMBL" id="TXD86689.1"/>
    </source>
</evidence>
<name>A0A5C6ZAL1_9FLAO</name>
<sequence>MKTILLFFSFFLIVSCNSNDDDNGTPQEQHEIMATWNLTRFERGFAQPYQYVDEITWEINPDNTINVNIVDGTEVSNEMPLNISGSYNFTMSDIENELLIDDIIYKFQLSNTGEYLLIEDEIGFDADGMLLLFEKIE</sequence>
<feature type="chain" id="PRO_5023036553" description="Lipocalin-like domain-containing protein" evidence="1">
    <location>
        <begin position="21"/>
        <end position="137"/>
    </location>
</feature>
<dbReference type="PROSITE" id="PS51257">
    <property type="entry name" value="PROKAR_LIPOPROTEIN"/>
    <property type="match status" value="1"/>
</dbReference>
<keyword evidence="3" id="KW-1185">Reference proteome</keyword>
<evidence type="ECO:0000313" key="3">
    <source>
        <dbReference type="Proteomes" id="UP000321578"/>
    </source>
</evidence>
<feature type="signal peptide" evidence="1">
    <location>
        <begin position="1"/>
        <end position="20"/>
    </location>
</feature>
<organism evidence="2 3">
    <name type="scientific">Subsaximicrobium wynnwilliamsii</name>
    <dbReference type="NCBI Taxonomy" id="291179"/>
    <lineage>
        <taxon>Bacteria</taxon>
        <taxon>Pseudomonadati</taxon>
        <taxon>Bacteroidota</taxon>
        <taxon>Flavobacteriia</taxon>
        <taxon>Flavobacteriales</taxon>
        <taxon>Flavobacteriaceae</taxon>
        <taxon>Subsaximicrobium</taxon>
    </lineage>
</organism>
<evidence type="ECO:0008006" key="4">
    <source>
        <dbReference type="Google" id="ProtNLM"/>
    </source>
</evidence>
<dbReference type="EMBL" id="VORO01000043">
    <property type="protein sequence ID" value="TXD86689.1"/>
    <property type="molecule type" value="Genomic_DNA"/>
</dbReference>
<reference evidence="2 3" key="1">
    <citation type="submission" date="2019-08" db="EMBL/GenBank/DDBJ databases">
        <title>Genomes of Subsaximicrobium wynnwilliamsii strains.</title>
        <authorList>
            <person name="Bowman J.P."/>
        </authorList>
    </citation>
    <scope>NUCLEOTIDE SEQUENCE [LARGE SCALE GENOMIC DNA]</scope>
    <source>
        <strain evidence="2 3">2-80-2</strain>
    </source>
</reference>
<comment type="caution">
    <text evidence="2">The sequence shown here is derived from an EMBL/GenBank/DDBJ whole genome shotgun (WGS) entry which is preliminary data.</text>
</comment>
<dbReference type="OrthoDB" id="1201884at2"/>
<protein>
    <recommendedName>
        <fullName evidence="4">Lipocalin-like domain-containing protein</fullName>
    </recommendedName>
</protein>
<dbReference type="Proteomes" id="UP000321578">
    <property type="component" value="Unassembled WGS sequence"/>
</dbReference>
<gene>
    <name evidence="2" type="ORF">ESY86_19565</name>
</gene>
<dbReference type="RefSeq" id="WP_147088405.1">
    <property type="nucleotide sequence ID" value="NZ_VORM01000042.1"/>
</dbReference>
<proteinExistence type="predicted"/>
<accession>A0A5C6ZAL1</accession>
<dbReference type="AlphaFoldDB" id="A0A5C6ZAL1"/>